<dbReference type="AlphaFoldDB" id="A0A3S4YMZ4"/>
<gene>
    <name evidence="1" type="ORF">NCTC10918_02416</name>
</gene>
<proteinExistence type="predicted"/>
<dbReference type="Proteomes" id="UP000270988">
    <property type="component" value="Chromosome"/>
</dbReference>
<protein>
    <submittedName>
        <fullName evidence="1">Uncharacterized protein</fullName>
    </submittedName>
</protein>
<sequence>MRTSGYSWFTGKLSEDPRTTDTIVLTLPGYLSLLAEMRRDVSTLESIAAELEAVTVVTLYYQRGGEDLPDYRAQTLTSGWDAEFMRIFARYNNFARIWNNHSFRVLGYVPVKVGEGKTEGPETDVYMQKITKLIEFCMGCVNGLREYDYPLAELSENDPELADEEIAASLHTGADNKNAPADPLQARERIESAIKRIVAIESENPSKPDLYPLNPDKEGFETPEVDQAWTQAHGSDMVNAVKNSTDWSLNNFLVTFIEAKEPSLQEYRFSPYAESRLLSAALCSVMDSVDKAGMTEIVRSGMTYMVK</sequence>
<evidence type="ECO:0000313" key="2">
    <source>
        <dbReference type="Proteomes" id="UP000270988"/>
    </source>
</evidence>
<dbReference type="EMBL" id="LR134521">
    <property type="protein sequence ID" value="VEJ31117.1"/>
    <property type="molecule type" value="Genomic_DNA"/>
</dbReference>
<organism evidence="1 2">
    <name type="scientific">Rothia dentocariosa</name>
    <dbReference type="NCBI Taxonomy" id="2047"/>
    <lineage>
        <taxon>Bacteria</taxon>
        <taxon>Bacillati</taxon>
        <taxon>Actinomycetota</taxon>
        <taxon>Actinomycetes</taxon>
        <taxon>Micrococcales</taxon>
        <taxon>Micrococcaceae</taxon>
        <taxon>Rothia</taxon>
    </lineage>
</organism>
<reference evidence="1 2" key="1">
    <citation type="submission" date="2018-12" db="EMBL/GenBank/DDBJ databases">
        <authorList>
            <consortium name="Pathogen Informatics"/>
        </authorList>
    </citation>
    <scope>NUCLEOTIDE SEQUENCE [LARGE SCALE GENOMIC DNA]</scope>
    <source>
        <strain evidence="1 2">NCTC10918</strain>
    </source>
</reference>
<name>A0A3S4YMZ4_9MICC</name>
<accession>A0A3S4YMZ4</accession>
<evidence type="ECO:0000313" key="1">
    <source>
        <dbReference type="EMBL" id="VEJ31117.1"/>
    </source>
</evidence>